<evidence type="ECO:0000256" key="1">
    <source>
        <dbReference type="ARBA" id="ARBA00012513"/>
    </source>
</evidence>
<evidence type="ECO:0000256" key="6">
    <source>
        <dbReference type="ARBA" id="ARBA00022777"/>
    </source>
</evidence>
<feature type="transmembrane region" description="Helical" evidence="12">
    <location>
        <begin position="148"/>
        <end position="168"/>
    </location>
</feature>
<dbReference type="Gene3D" id="3.30.200.20">
    <property type="entry name" value="Phosphorylase Kinase, domain 1"/>
    <property type="match status" value="1"/>
</dbReference>
<dbReference type="InterPro" id="IPR001245">
    <property type="entry name" value="Ser-Thr/Tyr_kinase_cat_dom"/>
</dbReference>
<dbReference type="SUPFAM" id="SSF56112">
    <property type="entry name" value="Protein kinase-like (PK-like)"/>
    <property type="match status" value="2"/>
</dbReference>
<keyword evidence="15" id="KW-1185">Reference proteome</keyword>
<dbReference type="Pfam" id="PF08276">
    <property type="entry name" value="PAN_2"/>
    <property type="match status" value="1"/>
</dbReference>
<keyword evidence="3" id="KW-0808">Transferase</keyword>
<evidence type="ECO:0000313" key="15">
    <source>
        <dbReference type="Proteomes" id="UP000257109"/>
    </source>
</evidence>
<dbReference type="Gene3D" id="1.10.510.10">
    <property type="entry name" value="Transferase(Phosphotransferase) domain 1"/>
    <property type="match status" value="2"/>
</dbReference>
<dbReference type="GO" id="GO:0004674">
    <property type="term" value="F:protein serine/threonine kinase activity"/>
    <property type="evidence" value="ECO:0007669"/>
    <property type="project" value="UniProtKB-KW"/>
</dbReference>
<keyword evidence="7" id="KW-0067">ATP-binding</keyword>
<reference evidence="14" key="1">
    <citation type="submission" date="2018-05" db="EMBL/GenBank/DDBJ databases">
        <title>Draft genome of Mucuna pruriens seed.</title>
        <authorList>
            <person name="Nnadi N.E."/>
            <person name="Vos R."/>
            <person name="Hasami M.H."/>
            <person name="Devisetty U.K."/>
            <person name="Aguiy J.C."/>
        </authorList>
    </citation>
    <scope>NUCLEOTIDE SEQUENCE [LARGE SCALE GENOMIC DNA]</scope>
    <source>
        <strain evidence="14">JCA_2017</strain>
    </source>
</reference>
<keyword evidence="12" id="KW-0472">Membrane</keyword>
<evidence type="ECO:0000256" key="2">
    <source>
        <dbReference type="ARBA" id="ARBA00022527"/>
    </source>
</evidence>
<evidence type="ECO:0000256" key="7">
    <source>
        <dbReference type="ARBA" id="ARBA00022840"/>
    </source>
</evidence>
<dbReference type="PANTHER" id="PTHR27002">
    <property type="entry name" value="RECEPTOR-LIKE SERINE/THREONINE-PROTEIN KINASE SD1-8"/>
    <property type="match status" value="1"/>
</dbReference>
<keyword evidence="8" id="KW-1015">Disulfide bond</keyword>
<evidence type="ECO:0000256" key="8">
    <source>
        <dbReference type="ARBA" id="ARBA00023157"/>
    </source>
</evidence>
<dbReference type="Pfam" id="PF07714">
    <property type="entry name" value="PK_Tyr_Ser-Thr"/>
    <property type="match status" value="1"/>
</dbReference>
<feature type="domain" description="Protein kinase" evidence="13">
    <location>
        <begin position="238"/>
        <end position="552"/>
    </location>
</feature>
<comment type="catalytic activity">
    <reaction evidence="11">
        <text>L-seryl-[protein] + ATP = O-phospho-L-seryl-[protein] + ADP + H(+)</text>
        <dbReference type="Rhea" id="RHEA:17989"/>
        <dbReference type="Rhea" id="RHEA-COMP:9863"/>
        <dbReference type="Rhea" id="RHEA-COMP:11604"/>
        <dbReference type="ChEBI" id="CHEBI:15378"/>
        <dbReference type="ChEBI" id="CHEBI:29999"/>
        <dbReference type="ChEBI" id="CHEBI:30616"/>
        <dbReference type="ChEBI" id="CHEBI:83421"/>
        <dbReference type="ChEBI" id="CHEBI:456216"/>
        <dbReference type="EC" id="2.7.11.1"/>
    </reaction>
</comment>
<keyword evidence="6" id="KW-0418">Kinase</keyword>
<keyword evidence="2" id="KW-0723">Serine/threonine-protein kinase</keyword>
<feature type="transmembrane region" description="Helical" evidence="12">
    <location>
        <begin position="189"/>
        <end position="209"/>
    </location>
</feature>
<keyword evidence="4" id="KW-0732">Signal</keyword>
<dbReference type="InterPro" id="IPR000719">
    <property type="entry name" value="Prot_kinase_dom"/>
</dbReference>
<dbReference type="CDD" id="cd01098">
    <property type="entry name" value="PAN_AP_plant"/>
    <property type="match status" value="1"/>
</dbReference>
<dbReference type="GO" id="GO:0005524">
    <property type="term" value="F:ATP binding"/>
    <property type="evidence" value="ECO:0007669"/>
    <property type="project" value="UniProtKB-KW"/>
</dbReference>
<evidence type="ECO:0000313" key="14">
    <source>
        <dbReference type="EMBL" id="RDX65037.1"/>
    </source>
</evidence>
<keyword evidence="12" id="KW-1133">Transmembrane helix</keyword>
<evidence type="ECO:0000256" key="12">
    <source>
        <dbReference type="SAM" id="Phobius"/>
    </source>
</evidence>
<dbReference type="PROSITE" id="PS50011">
    <property type="entry name" value="PROTEIN_KINASE_DOM"/>
    <property type="match status" value="1"/>
</dbReference>
<dbReference type="Proteomes" id="UP000257109">
    <property type="component" value="Unassembled WGS sequence"/>
</dbReference>
<dbReference type="InterPro" id="IPR011009">
    <property type="entry name" value="Kinase-like_dom_sf"/>
</dbReference>
<comment type="catalytic activity">
    <reaction evidence="10">
        <text>L-threonyl-[protein] + ATP = O-phospho-L-threonyl-[protein] + ADP + H(+)</text>
        <dbReference type="Rhea" id="RHEA:46608"/>
        <dbReference type="Rhea" id="RHEA-COMP:11060"/>
        <dbReference type="Rhea" id="RHEA-COMP:11605"/>
        <dbReference type="ChEBI" id="CHEBI:15378"/>
        <dbReference type="ChEBI" id="CHEBI:30013"/>
        <dbReference type="ChEBI" id="CHEBI:30616"/>
        <dbReference type="ChEBI" id="CHEBI:61977"/>
        <dbReference type="ChEBI" id="CHEBI:456216"/>
        <dbReference type="EC" id="2.7.11.1"/>
    </reaction>
</comment>
<keyword evidence="5" id="KW-0547">Nucleotide-binding</keyword>
<dbReference type="GO" id="GO:0005886">
    <property type="term" value="C:plasma membrane"/>
    <property type="evidence" value="ECO:0007669"/>
    <property type="project" value="TreeGrafter"/>
</dbReference>
<evidence type="ECO:0000256" key="4">
    <source>
        <dbReference type="ARBA" id="ARBA00022729"/>
    </source>
</evidence>
<dbReference type="FunFam" id="3.30.200.20:FF:000195">
    <property type="entry name" value="G-type lectin S-receptor-like serine/threonine-protein kinase"/>
    <property type="match status" value="1"/>
</dbReference>
<keyword evidence="12" id="KW-0812">Transmembrane</keyword>
<gene>
    <name evidence="14" type="primary">SD18</name>
    <name evidence="14" type="ORF">CR513_56338</name>
</gene>
<feature type="non-terminal residue" evidence="14">
    <location>
        <position position="1"/>
    </location>
</feature>
<evidence type="ECO:0000256" key="9">
    <source>
        <dbReference type="ARBA" id="ARBA00023180"/>
    </source>
</evidence>
<dbReference type="EMBL" id="QJKJ01014090">
    <property type="protein sequence ID" value="RDX65037.1"/>
    <property type="molecule type" value="Genomic_DNA"/>
</dbReference>
<evidence type="ECO:0000256" key="5">
    <source>
        <dbReference type="ARBA" id="ARBA00022741"/>
    </source>
</evidence>
<organism evidence="14 15">
    <name type="scientific">Mucuna pruriens</name>
    <name type="common">Velvet bean</name>
    <name type="synonym">Dolichos pruriens</name>
    <dbReference type="NCBI Taxonomy" id="157652"/>
    <lineage>
        <taxon>Eukaryota</taxon>
        <taxon>Viridiplantae</taxon>
        <taxon>Streptophyta</taxon>
        <taxon>Embryophyta</taxon>
        <taxon>Tracheophyta</taxon>
        <taxon>Spermatophyta</taxon>
        <taxon>Magnoliopsida</taxon>
        <taxon>eudicotyledons</taxon>
        <taxon>Gunneridae</taxon>
        <taxon>Pentapetalae</taxon>
        <taxon>rosids</taxon>
        <taxon>fabids</taxon>
        <taxon>Fabales</taxon>
        <taxon>Fabaceae</taxon>
        <taxon>Papilionoideae</taxon>
        <taxon>50 kb inversion clade</taxon>
        <taxon>NPAAA clade</taxon>
        <taxon>indigoferoid/millettioid clade</taxon>
        <taxon>Phaseoleae</taxon>
        <taxon>Mucuna</taxon>
    </lineage>
</organism>
<dbReference type="InterPro" id="IPR003609">
    <property type="entry name" value="Pan_app"/>
</dbReference>
<sequence>IGLQPIYSDPLRHWKGFVLDNSNKHPESIVNGEASCVPRNKSNCKNGYTNGFLKYTNIKLPDTSSSWFNKTIKLDDCQKFIRKFNVRGGGSGCLLWFNNLVDLRKYSQWGQDLYIKVPASELVRVLTNHALHLSDHFTVGHRNIKKEIVGITVGVTTFGLIIICVCILKIKKPGKYIDIEIRHKDKCMLCVNVFILLFSNQSGAARKFYKHYKNKHRTEDIDFPTFNLSVLANATENFSTKNKNGEGGFGPVYKKTICQGTLIDGKVLAVKRLSKKSGQGSDEFKNEVALIAKLQHHNLVKLLGCCIEGEEKMLIYEYMPNKSLDYFVFVSKIMETITAILNPCVISDFGLARSFLGEQVEAYTNRVAGTYGYMPPEYAARGHFSVKSDVGLLFVQQRPEDRPDMSSVLLMLNGDKLLPKPKVPGFYTEKDVTFEANHNLCSAKELSLTRYYFTNQVIGIYDFLQSGNRRYNFQSDSFVHQDFRLRIIHKHLKTSNILLDSRHNLDPMISDFGLAGPFFLEIEMRQTQIGWQEHNKHYVTYLLTMLRLGISQ</sequence>
<dbReference type="EC" id="2.7.11.1" evidence="1"/>
<evidence type="ECO:0000259" key="13">
    <source>
        <dbReference type="PROSITE" id="PS50011"/>
    </source>
</evidence>
<dbReference type="PANTHER" id="PTHR27002:SF1069">
    <property type="entry name" value="NON-SPECIFIC SERINE_THREONINE PROTEIN KINASE"/>
    <property type="match status" value="1"/>
</dbReference>
<proteinExistence type="predicted"/>
<comment type="caution">
    <text evidence="14">The sequence shown here is derived from an EMBL/GenBank/DDBJ whole genome shotgun (WGS) entry which is preliminary data.</text>
</comment>
<dbReference type="AlphaFoldDB" id="A0A371EG56"/>
<accession>A0A371EG56</accession>
<evidence type="ECO:0000256" key="11">
    <source>
        <dbReference type="ARBA" id="ARBA00048679"/>
    </source>
</evidence>
<evidence type="ECO:0000256" key="3">
    <source>
        <dbReference type="ARBA" id="ARBA00022679"/>
    </source>
</evidence>
<name>A0A371EG56_MUCPR</name>
<keyword evidence="9" id="KW-0325">Glycoprotein</keyword>
<evidence type="ECO:0000256" key="10">
    <source>
        <dbReference type="ARBA" id="ARBA00047899"/>
    </source>
</evidence>
<protein>
    <recommendedName>
        <fullName evidence="1">non-specific serine/threonine protein kinase</fullName>
        <ecNumber evidence="1">2.7.11.1</ecNumber>
    </recommendedName>
</protein>